<feature type="chain" id="PRO_5002165321" evidence="1">
    <location>
        <begin position="21"/>
        <end position="149"/>
    </location>
</feature>
<keyword evidence="3" id="KW-1185">Reference proteome</keyword>
<dbReference type="EMBL" id="KN832879">
    <property type="protein sequence ID" value="KIM99351.1"/>
    <property type="molecule type" value="Genomic_DNA"/>
</dbReference>
<dbReference type="InParanoid" id="A0A0C3HAG1"/>
<dbReference type="AlphaFoldDB" id="A0A0C3HAG1"/>
<sequence>MFVFKPILLFLAVSLPFGSAAPADNAVPVARAFSHDELANITGRGVTTNPAVEFDIYGTTSCGDYLGYERAADATCIPLPWEAIDILQFYGNCRFIQMAVPEATMLILGILANAGKLLSDTRSRSTVSFAAERSITSIAVLGIHDGGVL</sequence>
<evidence type="ECO:0000256" key="1">
    <source>
        <dbReference type="SAM" id="SignalP"/>
    </source>
</evidence>
<dbReference type="Proteomes" id="UP000054321">
    <property type="component" value="Unassembled WGS sequence"/>
</dbReference>
<accession>A0A0C3HAG1</accession>
<feature type="signal peptide" evidence="1">
    <location>
        <begin position="1"/>
        <end position="20"/>
    </location>
</feature>
<name>A0A0C3HAG1_OIDMZ</name>
<organism evidence="2 3">
    <name type="scientific">Oidiodendron maius (strain Zn)</name>
    <dbReference type="NCBI Taxonomy" id="913774"/>
    <lineage>
        <taxon>Eukaryota</taxon>
        <taxon>Fungi</taxon>
        <taxon>Dikarya</taxon>
        <taxon>Ascomycota</taxon>
        <taxon>Pezizomycotina</taxon>
        <taxon>Leotiomycetes</taxon>
        <taxon>Leotiomycetes incertae sedis</taxon>
        <taxon>Myxotrichaceae</taxon>
        <taxon>Oidiodendron</taxon>
    </lineage>
</organism>
<dbReference type="HOGENOM" id="CLU_1750224_0_0_1"/>
<protein>
    <submittedName>
        <fullName evidence="2">Uncharacterized protein</fullName>
    </submittedName>
</protein>
<evidence type="ECO:0000313" key="3">
    <source>
        <dbReference type="Proteomes" id="UP000054321"/>
    </source>
</evidence>
<gene>
    <name evidence="2" type="ORF">OIDMADRAFT_30953</name>
</gene>
<keyword evidence="1" id="KW-0732">Signal</keyword>
<proteinExistence type="predicted"/>
<evidence type="ECO:0000313" key="2">
    <source>
        <dbReference type="EMBL" id="KIM99351.1"/>
    </source>
</evidence>
<reference evidence="3" key="2">
    <citation type="submission" date="2015-01" db="EMBL/GenBank/DDBJ databases">
        <title>Evolutionary Origins and Diversification of the Mycorrhizal Mutualists.</title>
        <authorList>
            <consortium name="DOE Joint Genome Institute"/>
            <consortium name="Mycorrhizal Genomics Consortium"/>
            <person name="Kohler A."/>
            <person name="Kuo A."/>
            <person name="Nagy L.G."/>
            <person name="Floudas D."/>
            <person name="Copeland A."/>
            <person name="Barry K.W."/>
            <person name="Cichocki N."/>
            <person name="Veneault-Fourrey C."/>
            <person name="LaButti K."/>
            <person name="Lindquist E.A."/>
            <person name="Lipzen A."/>
            <person name="Lundell T."/>
            <person name="Morin E."/>
            <person name="Murat C."/>
            <person name="Riley R."/>
            <person name="Ohm R."/>
            <person name="Sun H."/>
            <person name="Tunlid A."/>
            <person name="Henrissat B."/>
            <person name="Grigoriev I.V."/>
            <person name="Hibbett D.S."/>
            <person name="Martin F."/>
        </authorList>
    </citation>
    <scope>NUCLEOTIDE SEQUENCE [LARGE SCALE GENOMIC DNA]</scope>
    <source>
        <strain evidence="3">Zn</strain>
    </source>
</reference>
<reference evidence="2 3" key="1">
    <citation type="submission" date="2014-04" db="EMBL/GenBank/DDBJ databases">
        <authorList>
            <consortium name="DOE Joint Genome Institute"/>
            <person name="Kuo A."/>
            <person name="Martino E."/>
            <person name="Perotto S."/>
            <person name="Kohler A."/>
            <person name="Nagy L.G."/>
            <person name="Floudas D."/>
            <person name="Copeland A."/>
            <person name="Barry K.W."/>
            <person name="Cichocki N."/>
            <person name="Veneault-Fourrey C."/>
            <person name="LaButti K."/>
            <person name="Lindquist E.A."/>
            <person name="Lipzen A."/>
            <person name="Lundell T."/>
            <person name="Morin E."/>
            <person name="Murat C."/>
            <person name="Sun H."/>
            <person name="Tunlid A."/>
            <person name="Henrissat B."/>
            <person name="Grigoriev I.V."/>
            <person name="Hibbett D.S."/>
            <person name="Martin F."/>
            <person name="Nordberg H.P."/>
            <person name="Cantor M.N."/>
            <person name="Hua S.X."/>
        </authorList>
    </citation>
    <scope>NUCLEOTIDE SEQUENCE [LARGE SCALE GENOMIC DNA]</scope>
    <source>
        <strain evidence="2 3">Zn</strain>
    </source>
</reference>